<accession>A0A9W7SX73</accession>
<evidence type="ECO:0000313" key="2">
    <source>
        <dbReference type="EMBL" id="KAH9839580.1"/>
    </source>
</evidence>
<feature type="region of interest" description="Disordered" evidence="1">
    <location>
        <begin position="486"/>
        <end position="612"/>
    </location>
</feature>
<dbReference type="AlphaFoldDB" id="A0A9W7SX73"/>
<feature type="compositionally biased region" description="Low complexity" evidence="1">
    <location>
        <begin position="493"/>
        <end position="508"/>
    </location>
</feature>
<evidence type="ECO:0000313" key="3">
    <source>
        <dbReference type="Proteomes" id="UP001138500"/>
    </source>
</evidence>
<proteinExistence type="predicted"/>
<dbReference type="OrthoDB" id="3647745at2759"/>
<dbReference type="EMBL" id="RIBY02000646">
    <property type="protein sequence ID" value="KAH9839580.1"/>
    <property type="molecule type" value="Genomic_DNA"/>
</dbReference>
<feature type="compositionally biased region" description="Low complexity" evidence="1">
    <location>
        <begin position="165"/>
        <end position="183"/>
    </location>
</feature>
<feature type="compositionally biased region" description="Polar residues" evidence="1">
    <location>
        <begin position="554"/>
        <end position="585"/>
    </location>
</feature>
<reference evidence="2 3" key="1">
    <citation type="journal article" date="2018" name="IMA Fungus">
        <title>IMA Genome-F 10: Nine draft genome sequences of Claviceps purpurea s.lat., including C. arundinis, C. humidiphila, and C. cf. spartinae, pseudomolecules for the pitch canker pathogen Fusarium circinatum, draft genome of Davidsoniella eucalypti, Grosmannia galeiformis, Quambalaria eucalypti, and Teratosphaeria destructans.</title>
        <authorList>
            <person name="Wingfield B.D."/>
            <person name="Liu M."/>
            <person name="Nguyen H.D."/>
            <person name="Lane F.A."/>
            <person name="Morgan S.W."/>
            <person name="De Vos L."/>
            <person name="Wilken P.M."/>
            <person name="Duong T.A."/>
            <person name="Aylward J."/>
            <person name="Coetzee M.P."/>
            <person name="Dadej K."/>
            <person name="De Beer Z.W."/>
            <person name="Findlay W."/>
            <person name="Havenga M."/>
            <person name="Kolarik M."/>
            <person name="Menzies J.G."/>
            <person name="Naidoo K."/>
            <person name="Pochopski O."/>
            <person name="Shoukouhi P."/>
            <person name="Santana Q.C."/>
            <person name="Seifert K.A."/>
            <person name="Soal N."/>
            <person name="Steenkamp E.T."/>
            <person name="Tatham C.T."/>
            <person name="van der Nest M.A."/>
            <person name="Wingfield M.J."/>
        </authorList>
    </citation>
    <scope>NUCLEOTIDE SEQUENCE [LARGE SCALE GENOMIC DNA]</scope>
    <source>
        <strain evidence="2">CMW44962</strain>
    </source>
</reference>
<organism evidence="2 3">
    <name type="scientific">Teratosphaeria destructans</name>
    <dbReference type="NCBI Taxonomy" id="418781"/>
    <lineage>
        <taxon>Eukaryota</taxon>
        <taxon>Fungi</taxon>
        <taxon>Dikarya</taxon>
        <taxon>Ascomycota</taxon>
        <taxon>Pezizomycotina</taxon>
        <taxon>Dothideomycetes</taxon>
        <taxon>Dothideomycetidae</taxon>
        <taxon>Mycosphaerellales</taxon>
        <taxon>Teratosphaeriaceae</taxon>
        <taxon>Teratosphaeria</taxon>
    </lineage>
</organism>
<comment type="caution">
    <text evidence="2">The sequence shown here is derived from an EMBL/GenBank/DDBJ whole genome shotgun (WGS) entry which is preliminary data.</text>
</comment>
<name>A0A9W7SX73_9PEZI</name>
<protein>
    <submittedName>
        <fullName evidence="2">Uncharacterized protein</fullName>
    </submittedName>
</protein>
<sequence length="714" mass="76825">MAEQTFENLTPDEVRSGGRAIRWSPATKRTIYRFCARERLSQHSLDAALVDRLMILLDWQVEAEAADDALYQALAKKLIRFITTNVTVAKMKPALTETDDGNKRYTVTWRAYAGRDDYDMVEARFQPPEGDAGDLCPPVSRKPLSESACLTQMMKRRQEGEAAARRGSATSATSSEATPAAAGQASVSGQVPASSQGPASDQGPASGQVPASEDIVVDLQLPPPTPTTHTEQPHPVLAALSTFFAQRHNMDLATVQAHIVHSPGGVDTVLQELARLSHGPQQTVKTPDPVDHPTESHPVLAALAAFVAQCNNVDIATAQRYLLHSSSAAETVLQELAHLTKQHNVDGKERTVQALQEVLTSAYEQHVSKERALQDAEERARHLQSQLEALAQRARDAESGSEHLERQNKEYSDIVIRDRLTIKQLTERLEAAEQTATQLNNAASDLAARHRAEVQSLADAKEQVERELQTARDETRRLEALLRRVETMPATHSPTDATPSAAISAPTSPVRPQEPVRRPASQTLAASRWAPKTTLPSSSPAAERSATHSPTPPANATTNGSTHSTLASSPRTPSLIRPSSLQDSMHATKESPARTFPAPSPTPPENAMASPVPATAMTFDPAHSILATNGMVFAPPHFATPFGDAMASVDDDRASVSSFVDADDTDLFGADEPSVFPGGMEVPQFPPKFSGPNWALLGVSGFGFDSGNEDHTGA</sequence>
<keyword evidence="3" id="KW-1185">Reference proteome</keyword>
<feature type="compositionally biased region" description="Polar residues" evidence="1">
    <location>
        <begin position="185"/>
        <end position="205"/>
    </location>
</feature>
<dbReference type="Proteomes" id="UP001138500">
    <property type="component" value="Unassembled WGS sequence"/>
</dbReference>
<evidence type="ECO:0000256" key="1">
    <source>
        <dbReference type="SAM" id="MobiDB-lite"/>
    </source>
</evidence>
<reference evidence="2 3" key="2">
    <citation type="journal article" date="2021" name="Curr. Genet.">
        <title>Genetic response to nitrogen starvation in the aggressive Eucalyptus foliar pathogen Teratosphaeria destructans.</title>
        <authorList>
            <person name="Havenga M."/>
            <person name="Wingfield B.D."/>
            <person name="Wingfield M.J."/>
            <person name="Dreyer L.L."/>
            <person name="Roets F."/>
            <person name="Aylward J."/>
        </authorList>
    </citation>
    <scope>NUCLEOTIDE SEQUENCE [LARGE SCALE GENOMIC DNA]</scope>
    <source>
        <strain evidence="2">CMW44962</strain>
    </source>
</reference>
<feature type="region of interest" description="Disordered" evidence="1">
    <location>
        <begin position="155"/>
        <end position="210"/>
    </location>
</feature>
<gene>
    <name evidence="2" type="ORF">Tdes44962_MAKER08095</name>
</gene>